<dbReference type="PROSITE" id="PS50862">
    <property type="entry name" value="AA_TRNA_LIGASE_II"/>
    <property type="match status" value="1"/>
</dbReference>
<evidence type="ECO:0000259" key="15">
    <source>
        <dbReference type="PROSITE" id="PS50862"/>
    </source>
</evidence>
<evidence type="ECO:0000313" key="16">
    <source>
        <dbReference type="EMBL" id="SUO04100.1"/>
    </source>
</evidence>
<evidence type="ECO:0000256" key="9">
    <source>
        <dbReference type="ARBA" id="ARBA00022842"/>
    </source>
</evidence>
<dbReference type="AlphaFoldDB" id="A0A380LNC9"/>
<feature type="binding site" evidence="13">
    <location>
        <position position="255"/>
    </location>
    <ligand>
        <name>Mg(2+)</name>
        <dbReference type="ChEBI" id="CHEBI:18420"/>
        <note>shared with beta subunit</note>
    </ligand>
</feature>
<keyword evidence="6 13" id="KW-0479">Metal-binding</keyword>
<dbReference type="CDD" id="cd00496">
    <property type="entry name" value="PheRS_alpha_core"/>
    <property type="match status" value="1"/>
</dbReference>
<keyword evidence="14" id="KW-0175">Coiled coil</keyword>
<keyword evidence="17" id="KW-1185">Reference proteome</keyword>
<evidence type="ECO:0000256" key="10">
    <source>
        <dbReference type="ARBA" id="ARBA00022917"/>
    </source>
</evidence>
<dbReference type="InterPro" id="IPR004529">
    <property type="entry name" value="Phe-tRNA-synth_IIc_asu"/>
</dbReference>
<dbReference type="OrthoDB" id="9800719at2"/>
<evidence type="ECO:0000256" key="8">
    <source>
        <dbReference type="ARBA" id="ARBA00022840"/>
    </source>
</evidence>
<proteinExistence type="inferred from homology"/>
<dbReference type="SUPFAM" id="SSF46589">
    <property type="entry name" value="tRNA-binding arm"/>
    <property type="match status" value="1"/>
</dbReference>
<evidence type="ECO:0000313" key="17">
    <source>
        <dbReference type="Proteomes" id="UP000255523"/>
    </source>
</evidence>
<dbReference type="GO" id="GO:0140096">
    <property type="term" value="F:catalytic activity, acting on a protein"/>
    <property type="evidence" value="ECO:0007669"/>
    <property type="project" value="UniProtKB-ARBA"/>
</dbReference>
<dbReference type="SUPFAM" id="SSF55681">
    <property type="entry name" value="Class II aaRS and biotin synthetases"/>
    <property type="match status" value="1"/>
</dbReference>
<dbReference type="InterPro" id="IPR010978">
    <property type="entry name" value="tRNA-bd_arm"/>
</dbReference>
<dbReference type="GO" id="GO:0005524">
    <property type="term" value="F:ATP binding"/>
    <property type="evidence" value="ECO:0007669"/>
    <property type="project" value="UniProtKB-UniRule"/>
</dbReference>
<accession>A0A380LNC9</accession>
<evidence type="ECO:0000256" key="4">
    <source>
        <dbReference type="ARBA" id="ARBA00022490"/>
    </source>
</evidence>
<dbReference type="PANTHER" id="PTHR11538">
    <property type="entry name" value="PHENYLALANYL-TRNA SYNTHETASE"/>
    <property type="match status" value="1"/>
</dbReference>
<dbReference type="GO" id="GO:0005737">
    <property type="term" value="C:cytoplasm"/>
    <property type="evidence" value="ECO:0007669"/>
    <property type="project" value="UniProtKB-SubCell"/>
</dbReference>
<comment type="subcellular location">
    <subcellularLocation>
        <location evidence="1 13">Cytoplasm</location>
    </subcellularLocation>
</comment>
<evidence type="ECO:0000256" key="1">
    <source>
        <dbReference type="ARBA" id="ARBA00004496"/>
    </source>
</evidence>
<dbReference type="Gene3D" id="3.30.930.10">
    <property type="entry name" value="Bira Bifunctional Protein, Domain 2"/>
    <property type="match status" value="1"/>
</dbReference>
<dbReference type="GO" id="GO:0000287">
    <property type="term" value="F:magnesium ion binding"/>
    <property type="evidence" value="ECO:0007669"/>
    <property type="project" value="UniProtKB-UniRule"/>
</dbReference>
<feature type="coiled-coil region" evidence="14">
    <location>
        <begin position="57"/>
        <end position="91"/>
    </location>
</feature>
<dbReference type="PANTHER" id="PTHR11538:SF41">
    <property type="entry name" value="PHENYLALANINE--TRNA LIGASE, MITOCHONDRIAL"/>
    <property type="match status" value="1"/>
</dbReference>
<evidence type="ECO:0000256" key="2">
    <source>
        <dbReference type="ARBA" id="ARBA00010207"/>
    </source>
</evidence>
<evidence type="ECO:0000256" key="11">
    <source>
        <dbReference type="ARBA" id="ARBA00023146"/>
    </source>
</evidence>
<dbReference type="EMBL" id="UHFX01000003">
    <property type="protein sequence ID" value="SUO04100.1"/>
    <property type="molecule type" value="Genomic_DNA"/>
</dbReference>
<dbReference type="GO" id="GO:0004826">
    <property type="term" value="F:phenylalanine-tRNA ligase activity"/>
    <property type="evidence" value="ECO:0007669"/>
    <property type="project" value="UniProtKB-UniRule"/>
</dbReference>
<dbReference type="InterPro" id="IPR004188">
    <property type="entry name" value="Phe-tRNA_ligase_II_N"/>
</dbReference>
<keyword evidence="4 13" id="KW-0963">Cytoplasm</keyword>
<dbReference type="GO" id="GO:0000049">
    <property type="term" value="F:tRNA binding"/>
    <property type="evidence" value="ECO:0007669"/>
    <property type="project" value="InterPro"/>
</dbReference>
<dbReference type="NCBIfam" id="TIGR00468">
    <property type="entry name" value="pheS"/>
    <property type="match status" value="1"/>
</dbReference>
<organism evidence="16 17">
    <name type="scientific">Faecalicoccus pleomorphus</name>
    <dbReference type="NCBI Taxonomy" id="1323"/>
    <lineage>
        <taxon>Bacteria</taxon>
        <taxon>Bacillati</taxon>
        <taxon>Bacillota</taxon>
        <taxon>Erysipelotrichia</taxon>
        <taxon>Erysipelotrichales</taxon>
        <taxon>Erysipelotrichaceae</taxon>
        <taxon>Faecalicoccus</taxon>
    </lineage>
</organism>
<keyword evidence="10 13" id="KW-0648">Protein biosynthesis</keyword>
<dbReference type="RefSeq" id="WP_022790432.1">
    <property type="nucleotide sequence ID" value="NZ_CAUWMU010000050.1"/>
</dbReference>
<dbReference type="InterPro" id="IPR045864">
    <property type="entry name" value="aa-tRNA-synth_II/BPL/LPL"/>
</dbReference>
<comment type="cofactor">
    <cofactor evidence="13">
        <name>Mg(2+)</name>
        <dbReference type="ChEBI" id="CHEBI:18420"/>
    </cofactor>
    <text evidence="13">Binds 2 magnesium ions per tetramer.</text>
</comment>
<dbReference type="EC" id="6.1.1.20" evidence="13"/>
<gene>
    <name evidence="13 16" type="primary">pheS</name>
    <name evidence="16" type="ORF">NCTC11087_00991</name>
</gene>
<dbReference type="Pfam" id="PF02912">
    <property type="entry name" value="Phe_tRNA-synt_N"/>
    <property type="match status" value="1"/>
</dbReference>
<evidence type="ECO:0000256" key="5">
    <source>
        <dbReference type="ARBA" id="ARBA00022598"/>
    </source>
</evidence>
<evidence type="ECO:0000256" key="3">
    <source>
        <dbReference type="ARBA" id="ARBA00011209"/>
    </source>
</evidence>
<comment type="subunit">
    <text evidence="3 13">Tetramer of two alpha and two beta subunits.</text>
</comment>
<sequence>MEQIEQLQKEALEKIRDCQQGSALNELRVYYLGKKGPVQGLMKNMKSLSSEEKPIFGQKVNQLKQELSQAIEEKRQELAQKEMLAKIENEKIDITLPGRKPHLANLHPLNLVTQELEDLFIGLGYQVIEGDDIVSDEYCFERANIPKDHPARDMQDSLYIDPNWLLRTHTTAIQMKVLEESAPSLPIKVVCPGKVYRRDDDDATHSHQFMQMEGLVIGENVTLSDLKGTLEFMARKLFGQDREIRFRPSFFPFTEPSVEVDVSCHICNGKGCPTCKGTGWIEILGAGEVHPNVLKMAGYDPEKCSGFAFGVGIERVAMLKYGIDDIRHFYTNDMRFMDEFKRFE</sequence>
<dbReference type="InterPro" id="IPR022911">
    <property type="entry name" value="Phe_tRNA_ligase_alpha1_bac"/>
</dbReference>
<dbReference type="InterPro" id="IPR006195">
    <property type="entry name" value="aa-tRNA-synth_II"/>
</dbReference>
<protein>
    <recommendedName>
        <fullName evidence="13">Phenylalanine--tRNA ligase alpha subunit</fullName>
        <ecNumber evidence="13">6.1.1.20</ecNumber>
    </recommendedName>
    <alternativeName>
        <fullName evidence="13">Phenylalanyl-tRNA synthetase alpha subunit</fullName>
        <shortName evidence="13">PheRS</shortName>
    </alternativeName>
</protein>
<comment type="similarity">
    <text evidence="2 13">Belongs to the class-II aminoacyl-tRNA synthetase family. Phe-tRNA synthetase alpha subunit type 1 subfamily.</text>
</comment>
<dbReference type="InterPro" id="IPR002319">
    <property type="entry name" value="Phenylalanyl-tRNA_Synthase"/>
</dbReference>
<dbReference type="Pfam" id="PF01409">
    <property type="entry name" value="tRNA-synt_2d"/>
    <property type="match status" value="1"/>
</dbReference>
<evidence type="ECO:0000256" key="6">
    <source>
        <dbReference type="ARBA" id="ARBA00022723"/>
    </source>
</evidence>
<evidence type="ECO:0000256" key="14">
    <source>
        <dbReference type="SAM" id="Coils"/>
    </source>
</evidence>
<keyword evidence="9 13" id="KW-0460">Magnesium</keyword>
<feature type="domain" description="Aminoacyl-transfer RNA synthetases class-II family profile" evidence="15">
    <location>
        <begin position="184"/>
        <end position="319"/>
    </location>
</feature>
<keyword evidence="7 13" id="KW-0547">Nucleotide-binding</keyword>
<evidence type="ECO:0000256" key="12">
    <source>
        <dbReference type="ARBA" id="ARBA00049255"/>
    </source>
</evidence>
<reference evidence="16 17" key="1">
    <citation type="submission" date="2018-06" db="EMBL/GenBank/DDBJ databases">
        <authorList>
            <consortium name="Pathogen Informatics"/>
            <person name="Doyle S."/>
        </authorList>
    </citation>
    <scope>NUCLEOTIDE SEQUENCE [LARGE SCALE GENOMIC DNA]</scope>
    <source>
        <strain evidence="16 17">NCTC11087</strain>
    </source>
</reference>
<dbReference type="GO" id="GO:0006432">
    <property type="term" value="P:phenylalanyl-tRNA aminoacylation"/>
    <property type="evidence" value="ECO:0007669"/>
    <property type="project" value="UniProtKB-UniRule"/>
</dbReference>
<dbReference type="GO" id="GO:0016740">
    <property type="term" value="F:transferase activity"/>
    <property type="evidence" value="ECO:0007669"/>
    <property type="project" value="UniProtKB-ARBA"/>
</dbReference>
<name>A0A380LNC9_9FIRM</name>
<dbReference type="HAMAP" id="MF_00281">
    <property type="entry name" value="Phe_tRNA_synth_alpha1"/>
    <property type="match status" value="1"/>
</dbReference>
<keyword evidence="5 13" id="KW-0436">Ligase</keyword>
<dbReference type="Proteomes" id="UP000255523">
    <property type="component" value="Unassembled WGS sequence"/>
</dbReference>
<evidence type="ECO:0000256" key="7">
    <source>
        <dbReference type="ARBA" id="ARBA00022741"/>
    </source>
</evidence>
<evidence type="ECO:0000256" key="13">
    <source>
        <dbReference type="HAMAP-Rule" id="MF_00281"/>
    </source>
</evidence>
<dbReference type="GeneID" id="77461963"/>
<comment type="catalytic activity">
    <reaction evidence="12 13">
        <text>tRNA(Phe) + L-phenylalanine + ATP = L-phenylalanyl-tRNA(Phe) + AMP + diphosphate + H(+)</text>
        <dbReference type="Rhea" id="RHEA:19413"/>
        <dbReference type="Rhea" id="RHEA-COMP:9668"/>
        <dbReference type="Rhea" id="RHEA-COMP:9699"/>
        <dbReference type="ChEBI" id="CHEBI:15378"/>
        <dbReference type="ChEBI" id="CHEBI:30616"/>
        <dbReference type="ChEBI" id="CHEBI:33019"/>
        <dbReference type="ChEBI" id="CHEBI:58095"/>
        <dbReference type="ChEBI" id="CHEBI:78442"/>
        <dbReference type="ChEBI" id="CHEBI:78531"/>
        <dbReference type="ChEBI" id="CHEBI:456215"/>
        <dbReference type="EC" id="6.1.1.20"/>
    </reaction>
</comment>
<keyword evidence="11 13" id="KW-0030">Aminoacyl-tRNA synthetase</keyword>
<dbReference type="FunFam" id="3.30.930.10:FF:000003">
    <property type="entry name" value="Phenylalanine--tRNA ligase alpha subunit"/>
    <property type="match status" value="1"/>
</dbReference>
<keyword evidence="8 13" id="KW-0067">ATP-binding</keyword>